<dbReference type="PANTHER" id="PTHR40446">
    <property type="entry name" value="N-ACETYLGLUCOSAMINE-1-PHOSPHODIESTER ALPHA-N-ACETYLGLUCOSAMINIDASE"/>
    <property type="match status" value="1"/>
</dbReference>
<reference evidence="2 3" key="1">
    <citation type="submission" date="2012-12" db="EMBL/GenBank/DDBJ databases">
        <title>The Genome Sequence of Bacillus cereus VD133.</title>
        <authorList>
            <consortium name="The Broad Institute Genome Sequencing Platform"/>
            <consortium name="The Broad Institute Genome Sequencing Center for Infectious Disease"/>
            <person name="Feldgarden M."/>
            <person name="Van der Auwera G.A."/>
            <person name="Mahillon J."/>
            <person name="Duprez V."/>
            <person name="Timmery S."/>
            <person name="Mattelet C."/>
            <person name="Dierick K."/>
            <person name="Sun M."/>
            <person name="Yu Z."/>
            <person name="Zhu L."/>
            <person name="Hu X."/>
            <person name="Shank E.B."/>
            <person name="Swiecicka I."/>
            <person name="Hansen B.M."/>
            <person name="Andrup L."/>
            <person name="Walker B."/>
            <person name="Young S.K."/>
            <person name="Zeng Q."/>
            <person name="Gargeya S."/>
            <person name="Fitzgerald M."/>
            <person name="Haas B."/>
            <person name="Abouelleil A."/>
            <person name="Alvarado L."/>
            <person name="Arachchi H.M."/>
            <person name="Berlin A.M."/>
            <person name="Chapman S.B."/>
            <person name="Dewar J."/>
            <person name="Goldberg J."/>
            <person name="Griggs A."/>
            <person name="Gujja S."/>
            <person name="Hansen M."/>
            <person name="Howarth C."/>
            <person name="Imamovic A."/>
            <person name="Larimer J."/>
            <person name="McCowan C."/>
            <person name="Murphy C."/>
            <person name="Neiman D."/>
            <person name="Pearson M."/>
            <person name="Priest M."/>
            <person name="Roberts A."/>
            <person name="Saif S."/>
            <person name="Shea T."/>
            <person name="Sisk P."/>
            <person name="Sykes S."/>
            <person name="Wortman J."/>
            <person name="Nusbaum C."/>
            <person name="Birren B."/>
        </authorList>
    </citation>
    <scope>NUCLEOTIDE SEQUENCE [LARGE SCALE GENOMIC DNA]</scope>
    <source>
        <strain evidence="2 3">VD133</strain>
    </source>
</reference>
<gene>
    <name evidence="2" type="ORF">IIU_06659</name>
</gene>
<dbReference type="Proteomes" id="UP000014018">
    <property type="component" value="Unassembled WGS sequence"/>
</dbReference>
<comment type="caution">
    <text evidence="2">The sequence shown here is derived from an EMBL/GenBank/DDBJ whole genome shotgun (WGS) entry which is preliminary data.</text>
</comment>
<evidence type="ECO:0000259" key="1">
    <source>
        <dbReference type="Pfam" id="PF09992"/>
    </source>
</evidence>
<evidence type="ECO:0000313" key="2">
    <source>
        <dbReference type="EMBL" id="EOO24665.1"/>
    </source>
</evidence>
<organism evidence="2 3">
    <name type="scientific">Bacillus cereus VD133</name>
    <dbReference type="NCBI Taxonomy" id="1053233"/>
    <lineage>
        <taxon>Bacteria</taxon>
        <taxon>Bacillati</taxon>
        <taxon>Bacillota</taxon>
        <taxon>Bacilli</taxon>
        <taxon>Bacillales</taxon>
        <taxon>Bacillaceae</taxon>
        <taxon>Bacillus</taxon>
        <taxon>Bacillus cereus group</taxon>
    </lineage>
</organism>
<dbReference type="AlphaFoldDB" id="A0A9W5PJY2"/>
<accession>A0A9W5PJY2</accession>
<protein>
    <recommendedName>
        <fullName evidence="1">Phosphodiester glycosidase domain-containing protein</fullName>
    </recommendedName>
</protein>
<dbReference type="Pfam" id="PF09992">
    <property type="entry name" value="NAGPA"/>
    <property type="match status" value="1"/>
</dbReference>
<evidence type="ECO:0000313" key="3">
    <source>
        <dbReference type="Proteomes" id="UP000014018"/>
    </source>
</evidence>
<proteinExistence type="predicted"/>
<dbReference type="InterPro" id="IPR018711">
    <property type="entry name" value="NAGPA"/>
</dbReference>
<dbReference type="EMBL" id="AHFB01000158">
    <property type="protein sequence ID" value="EOO24665.1"/>
    <property type="molecule type" value="Genomic_DNA"/>
</dbReference>
<dbReference type="PANTHER" id="PTHR40446:SF2">
    <property type="entry name" value="N-ACETYLGLUCOSAMINE-1-PHOSPHODIESTER ALPHA-N-ACETYLGLUCOSAMINIDASE"/>
    <property type="match status" value="1"/>
</dbReference>
<dbReference type="RefSeq" id="WP_016110360.1">
    <property type="nucleotide sequence ID" value="NZ_KB976174.1"/>
</dbReference>
<name>A0A9W5PJY2_BACCE</name>
<feature type="domain" description="Phosphodiester glycosidase" evidence="1">
    <location>
        <begin position="153"/>
        <end position="332"/>
    </location>
</feature>
<sequence>MKHLRTFFKRFLILLSIFALIGIGILFGTDYGLELRITAAGSILTSQHPQYAKYTFLSQNEMEKLIDSINNPKWSNSDEGIYKQIAEKKLKELKNQPLKINVETIKNDENSRYHFKGKLITISNPFNVKLVTHKGTQGEDKGEKISVMAQRNDALVAVNASGFSDETGRGGGNVATGIVIEDGKIIDTNHDKDNPTIIAGLTKFGQMITGNYSASQLVEKQVVSAAGFMPQLIVNGEKMITKGDGGWGSGPRSIMAQKKDGAIMFLIIDGRQAHSIGATLKECQDILYEKGAVNAMAMDGGSSATLYFGGKVRNSPSTLSHKDRFLPNAWVIAPNSKQKVEIKMDGKNIDLNSLKDLD</sequence>